<dbReference type="SUPFAM" id="SSF51905">
    <property type="entry name" value="FAD/NAD(P)-binding domain"/>
    <property type="match status" value="1"/>
</dbReference>
<dbReference type="EMBL" id="CP104064">
    <property type="protein sequence ID" value="WAH35245.1"/>
    <property type="molecule type" value="Genomic_DNA"/>
</dbReference>
<evidence type="ECO:0000256" key="1">
    <source>
        <dbReference type="ARBA" id="ARBA00001974"/>
    </source>
</evidence>
<evidence type="ECO:0000259" key="5">
    <source>
        <dbReference type="Pfam" id="PF01266"/>
    </source>
</evidence>
<dbReference type="InterPro" id="IPR045170">
    <property type="entry name" value="MTOX"/>
</dbReference>
<dbReference type="Pfam" id="PF01266">
    <property type="entry name" value="DAO"/>
    <property type="match status" value="1"/>
</dbReference>
<dbReference type="SUPFAM" id="SSF54373">
    <property type="entry name" value="FAD-linked reductases, C-terminal domain"/>
    <property type="match status" value="1"/>
</dbReference>
<dbReference type="Gene3D" id="3.30.9.10">
    <property type="entry name" value="D-Amino Acid Oxidase, subunit A, domain 2"/>
    <property type="match status" value="1"/>
</dbReference>
<feature type="domain" description="FAD dependent oxidoreductase" evidence="5">
    <location>
        <begin position="4"/>
        <end position="363"/>
    </location>
</feature>
<keyword evidence="2" id="KW-0285">Flavoprotein</keyword>
<keyword evidence="4 6" id="KW-0560">Oxidoreductase</keyword>
<dbReference type="InterPro" id="IPR036188">
    <property type="entry name" value="FAD/NAD-bd_sf"/>
</dbReference>
<dbReference type="NCBIfam" id="NF008425">
    <property type="entry name" value="PRK11259.1"/>
    <property type="match status" value="1"/>
</dbReference>
<evidence type="ECO:0000256" key="3">
    <source>
        <dbReference type="ARBA" id="ARBA00022827"/>
    </source>
</evidence>
<keyword evidence="7" id="KW-1185">Reference proteome</keyword>
<evidence type="ECO:0000256" key="4">
    <source>
        <dbReference type="ARBA" id="ARBA00023002"/>
    </source>
</evidence>
<reference evidence="6" key="1">
    <citation type="submission" date="2022-08" db="EMBL/GenBank/DDBJ databases">
        <title>Alicyclobacillus dauci DSM2870, complete genome.</title>
        <authorList>
            <person name="Wang Q."/>
            <person name="Cai R."/>
            <person name="Wang Z."/>
        </authorList>
    </citation>
    <scope>NUCLEOTIDE SEQUENCE</scope>
    <source>
        <strain evidence="6">DSM 28700</strain>
    </source>
</reference>
<dbReference type="GO" id="GO:0050131">
    <property type="term" value="F:N-methyl-L-amino-acid oxidase activity"/>
    <property type="evidence" value="ECO:0007669"/>
    <property type="project" value="UniProtKB-EC"/>
</dbReference>
<keyword evidence="3" id="KW-0274">FAD</keyword>
<sequence length="382" mass="42269">MLYDTIVLGAGSMGLPTAYQLALRGQKVLLLDQHDVPHVWGSHHGTTRMLRVAYTEGASYVPMAQRARKLWLELEENPVGPSERIFSPVGVVSVLRPTSQNNEIESSIKQYNIPHERLSADEAHKRWPGLFVPDGHIVYFDPQGGVVFSEAALRKYKALAQQAGVDFKVIGELEDISLQNHAVSVRFAGATYAAENLVITTGAATRNILKQWFPEWGVPLQPLRKVVGWYGVKRSSNNPYAAEEFPAYSIESDTGWYYGFPDFGDGVKVGRHDGGEPCDPATLDRTIEVGSPEELDLRKFVQHYLPQTTGSMSSGKVCMYNMTPDEHFVIDKHPQHSNIVLASGFSGHGFKFASVIGEIVSDLVIGGKSTFDLSLFRSNRFS</sequence>
<dbReference type="Gene3D" id="3.50.50.60">
    <property type="entry name" value="FAD/NAD(P)-binding domain"/>
    <property type="match status" value="1"/>
</dbReference>
<gene>
    <name evidence="6" type="primary">solA</name>
    <name evidence="6" type="ORF">NZD86_13090</name>
</gene>
<evidence type="ECO:0000313" key="7">
    <source>
        <dbReference type="Proteomes" id="UP001164803"/>
    </source>
</evidence>
<proteinExistence type="predicted"/>
<dbReference type="PANTHER" id="PTHR10961">
    <property type="entry name" value="PEROXISOMAL SARCOSINE OXIDASE"/>
    <property type="match status" value="1"/>
</dbReference>
<evidence type="ECO:0000256" key="2">
    <source>
        <dbReference type="ARBA" id="ARBA00022630"/>
    </source>
</evidence>
<organism evidence="6 7">
    <name type="scientific">Alicyclobacillus dauci</name>
    <dbReference type="NCBI Taxonomy" id="1475485"/>
    <lineage>
        <taxon>Bacteria</taxon>
        <taxon>Bacillati</taxon>
        <taxon>Bacillota</taxon>
        <taxon>Bacilli</taxon>
        <taxon>Bacillales</taxon>
        <taxon>Alicyclobacillaceae</taxon>
        <taxon>Alicyclobacillus</taxon>
    </lineage>
</organism>
<name>A0ABY6YXM7_9BACL</name>
<comment type="cofactor">
    <cofactor evidence="1">
        <name>FAD</name>
        <dbReference type="ChEBI" id="CHEBI:57692"/>
    </cofactor>
</comment>
<dbReference type="Proteomes" id="UP001164803">
    <property type="component" value="Chromosome"/>
</dbReference>
<dbReference type="RefSeq" id="WP_268042294.1">
    <property type="nucleotide sequence ID" value="NZ_CP104064.1"/>
</dbReference>
<protein>
    <submittedName>
        <fullName evidence="6">N-methyl-L-tryptophan oxidase</fullName>
        <ecNumber evidence="6">1.5.3.2</ecNumber>
    </submittedName>
</protein>
<dbReference type="EC" id="1.5.3.2" evidence="6"/>
<accession>A0ABY6YXM7</accession>
<evidence type="ECO:0000313" key="6">
    <source>
        <dbReference type="EMBL" id="WAH35245.1"/>
    </source>
</evidence>
<dbReference type="InterPro" id="IPR006076">
    <property type="entry name" value="FAD-dep_OxRdtase"/>
</dbReference>
<dbReference type="PANTHER" id="PTHR10961:SF7">
    <property type="entry name" value="FAD DEPENDENT OXIDOREDUCTASE DOMAIN-CONTAINING PROTEIN"/>
    <property type="match status" value="1"/>
</dbReference>